<feature type="region of interest" description="Disordered" evidence="1">
    <location>
        <begin position="94"/>
        <end position="119"/>
    </location>
</feature>
<dbReference type="Proteomes" id="UP000326759">
    <property type="component" value="Unassembled WGS sequence"/>
</dbReference>
<name>A0A5N5TK22_9CRUS</name>
<evidence type="ECO:0000313" key="3">
    <source>
        <dbReference type="Proteomes" id="UP000326759"/>
    </source>
</evidence>
<keyword evidence="3" id="KW-1185">Reference proteome</keyword>
<gene>
    <name evidence="2" type="ORF">Anas_06340</name>
</gene>
<feature type="region of interest" description="Disordered" evidence="1">
    <location>
        <begin position="201"/>
        <end position="274"/>
    </location>
</feature>
<dbReference type="AlphaFoldDB" id="A0A5N5TK22"/>
<evidence type="ECO:0000256" key="1">
    <source>
        <dbReference type="SAM" id="MobiDB-lite"/>
    </source>
</evidence>
<evidence type="ECO:0000313" key="2">
    <source>
        <dbReference type="EMBL" id="KAB7506514.1"/>
    </source>
</evidence>
<comment type="caution">
    <text evidence="2">The sequence shown here is derived from an EMBL/GenBank/DDBJ whole genome shotgun (WGS) entry which is preliminary data.</text>
</comment>
<feature type="region of interest" description="Disordered" evidence="1">
    <location>
        <begin position="35"/>
        <end position="58"/>
    </location>
</feature>
<dbReference type="OrthoDB" id="6381553at2759"/>
<accession>A0A5N5TK22</accession>
<feature type="compositionally biased region" description="Polar residues" evidence="1">
    <location>
        <begin position="40"/>
        <end position="49"/>
    </location>
</feature>
<organism evidence="2 3">
    <name type="scientific">Armadillidium nasatum</name>
    <dbReference type="NCBI Taxonomy" id="96803"/>
    <lineage>
        <taxon>Eukaryota</taxon>
        <taxon>Metazoa</taxon>
        <taxon>Ecdysozoa</taxon>
        <taxon>Arthropoda</taxon>
        <taxon>Crustacea</taxon>
        <taxon>Multicrustacea</taxon>
        <taxon>Malacostraca</taxon>
        <taxon>Eumalacostraca</taxon>
        <taxon>Peracarida</taxon>
        <taxon>Isopoda</taxon>
        <taxon>Oniscidea</taxon>
        <taxon>Crinocheta</taxon>
        <taxon>Armadillidiidae</taxon>
        <taxon>Armadillidium</taxon>
    </lineage>
</organism>
<dbReference type="EMBL" id="SEYY01000764">
    <property type="protein sequence ID" value="KAB7506514.1"/>
    <property type="molecule type" value="Genomic_DNA"/>
</dbReference>
<reference evidence="2 3" key="1">
    <citation type="journal article" date="2019" name="PLoS Biol.">
        <title>Sex chromosomes control vertical transmission of feminizing Wolbachia symbionts in an isopod.</title>
        <authorList>
            <person name="Becking T."/>
            <person name="Chebbi M.A."/>
            <person name="Giraud I."/>
            <person name="Moumen B."/>
            <person name="Laverre T."/>
            <person name="Caubet Y."/>
            <person name="Peccoud J."/>
            <person name="Gilbert C."/>
            <person name="Cordaux R."/>
        </authorList>
    </citation>
    <scope>NUCLEOTIDE SEQUENCE [LARGE SCALE GENOMIC DNA]</scope>
    <source>
        <strain evidence="2">ANa2</strain>
        <tissue evidence="2">Whole body excluding digestive tract and cuticle</tissue>
    </source>
</reference>
<feature type="compositionally biased region" description="Polar residues" evidence="1">
    <location>
        <begin position="241"/>
        <end position="274"/>
    </location>
</feature>
<protein>
    <submittedName>
        <fullName evidence="2">Uncharacterized protein</fullName>
    </submittedName>
</protein>
<proteinExistence type="predicted"/>
<feature type="compositionally biased region" description="Low complexity" evidence="1">
    <location>
        <begin position="218"/>
        <end position="234"/>
    </location>
</feature>
<sequence>MCKIIFKICDVTVPGSGICVTNAAWSTLKPKPILIDKQSSEPNTPTSRVNFERPMTRGNSDISYKMKKRVTLNSLPSRHSFEAREPDFLQVPQMVINPDHPSSKPLLDDDRDSESQDENCSTVLTECDSLALSDVDSMGMLREDSLLMKESHPTIKEEPACYNEENEVFPSSTSTIPTISASVAKESSPYNKALSITPSLRIPDSGYSPPHHPHLQHHQPASQRRTSCSSSTSSLPAFEPQSLTSQDIEMQVSESTTTFRRGSVTSIPMEETSS</sequence>